<reference evidence="4" key="1">
    <citation type="submission" date="2016-06" db="UniProtKB">
        <authorList>
            <consortium name="WormBaseParasite"/>
        </authorList>
    </citation>
    <scope>IDENTIFICATION</scope>
</reference>
<evidence type="ECO:0000256" key="1">
    <source>
        <dbReference type="SAM" id="MobiDB-lite"/>
    </source>
</evidence>
<dbReference type="EMBL" id="UYSU01034493">
    <property type="protein sequence ID" value="VDL94528.1"/>
    <property type="molecule type" value="Genomic_DNA"/>
</dbReference>
<accession>A0A183SV95</accession>
<keyword evidence="3" id="KW-1185">Reference proteome</keyword>
<proteinExistence type="predicted"/>
<dbReference type="Proteomes" id="UP000275846">
    <property type="component" value="Unassembled WGS sequence"/>
</dbReference>
<feature type="region of interest" description="Disordered" evidence="1">
    <location>
        <begin position="102"/>
        <end position="134"/>
    </location>
</feature>
<dbReference type="WBParaSite" id="SSLN_0000846101-mRNA-1">
    <property type="protein sequence ID" value="SSLN_0000846101-mRNA-1"/>
    <property type="gene ID" value="SSLN_0000846101"/>
</dbReference>
<evidence type="ECO:0000313" key="4">
    <source>
        <dbReference type="WBParaSite" id="SSLN_0000846101-mRNA-1"/>
    </source>
</evidence>
<name>A0A183SV95_SCHSO</name>
<organism evidence="4">
    <name type="scientific">Schistocephalus solidus</name>
    <name type="common">Tapeworm</name>
    <dbReference type="NCBI Taxonomy" id="70667"/>
    <lineage>
        <taxon>Eukaryota</taxon>
        <taxon>Metazoa</taxon>
        <taxon>Spiralia</taxon>
        <taxon>Lophotrochozoa</taxon>
        <taxon>Platyhelminthes</taxon>
        <taxon>Cestoda</taxon>
        <taxon>Eucestoda</taxon>
        <taxon>Diphyllobothriidea</taxon>
        <taxon>Diphyllobothriidae</taxon>
        <taxon>Schistocephalus</taxon>
    </lineage>
</organism>
<sequence>MHQPPPSAEYNAPRIYVNGAQLKNGETFAYLGSTLSRNRIIDDEVAQLISKASQDFGRLQASMWNRHYNLNYFAPEQQTEEVQGRRLEDTPLLSVDRDSLLKLGQEAESRPSPLTPQNTEAEMARQDPGHGSPGADRFSIHAMLRQLNLRWSSNLVRMDDERLLKRLFPGDVATGVRRQGCQNDVTMTLGKNL</sequence>
<dbReference type="AlphaFoldDB" id="A0A183SV95"/>
<evidence type="ECO:0000313" key="2">
    <source>
        <dbReference type="EMBL" id="VDL94528.1"/>
    </source>
</evidence>
<dbReference type="OrthoDB" id="6309393at2759"/>
<protein>
    <submittedName>
        <fullName evidence="4">Pepsin-I3 domain-containing protein</fullName>
    </submittedName>
</protein>
<reference evidence="2 3" key="2">
    <citation type="submission" date="2018-11" db="EMBL/GenBank/DDBJ databases">
        <authorList>
            <consortium name="Pathogen Informatics"/>
        </authorList>
    </citation>
    <scope>NUCLEOTIDE SEQUENCE [LARGE SCALE GENOMIC DNA]</scope>
    <source>
        <strain evidence="2 3">NST_G2</strain>
    </source>
</reference>
<gene>
    <name evidence="2" type="ORF">SSLN_LOCUS8143</name>
</gene>
<evidence type="ECO:0000313" key="3">
    <source>
        <dbReference type="Proteomes" id="UP000275846"/>
    </source>
</evidence>